<evidence type="ECO:0000256" key="11">
    <source>
        <dbReference type="HAMAP-Rule" id="MF_00123"/>
    </source>
</evidence>
<dbReference type="InterPro" id="IPR008909">
    <property type="entry name" value="DALR_anticod-bd"/>
</dbReference>
<keyword evidence="6 11" id="KW-0547">Nucleotide-binding</keyword>
<dbReference type="GO" id="GO:0006420">
    <property type="term" value="P:arginyl-tRNA aminoacylation"/>
    <property type="evidence" value="ECO:0007669"/>
    <property type="project" value="UniProtKB-UniRule"/>
</dbReference>
<evidence type="ECO:0000256" key="3">
    <source>
        <dbReference type="ARBA" id="ARBA00011245"/>
    </source>
</evidence>
<evidence type="ECO:0000256" key="5">
    <source>
        <dbReference type="ARBA" id="ARBA00022598"/>
    </source>
</evidence>
<dbReference type="EC" id="6.1.1.19" evidence="11"/>
<dbReference type="Pfam" id="PF03485">
    <property type="entry name" value="Arg_tRNA_synt_N"/>
    <property type="match status" value="1"/>
</dbReference>
<dbReference type="Pfam" id="PF00750">
    <property type="entry name" value="tRNA-synt_1d"/>
    <property type="match status" value="1"/>
</dbReference>
<dbReference type="Proteomes" id="UP000298688">
    <property type="component" value="Chromosome"/>
</dbReference>
<dbReference type="PROSITE" id="PS00178">
    <property type="entry name" value="AA_TRNA_LIGASE_I"/>
    <property type="match status" value="1"/>
</dbReference>
<dbReference type="Gene3D" id="3.30.1360.70">
    <property type="entry name" value="Arginyl tRNA synthetase N-terminal domain"/>
    <property type="match status" value="1"/>
</dbReference>
<sequence>MNIKYIIKKNIEQALIKINSNYNYKVLIISSKKIEFGHYQVDNLIKISSILKIEPYKLFQKIINHIEKKNIYKKIIFSHPGFINIFIKNEWLSEKLEIPFISSRLGIKYIYPKKNIVVDYSSPNIAKEMHVGHLRSTIIGDVTVRILEFLGQKVIRANHIGDWGTQFGMLIAYLEDNKLLKKLKKNLLSLKDLEKIYCQSKKKYDSNELFSKKSREFVVKLQNGDQYCCSIWKKLVSITMLENYKIYKKLNVTLEKKHTMGESLYNPMLPKVVEDLKKQKIAIEKNGATIVFLDEFKNRIGDSMGVIIQKKDKGFLYSTTDIACFKYRYQNLHADRIIYYTDSRQYQHLLQSWTIAKKANYISKRLLLEHHTFGMMLSKNKRPFKTRDGDTIKLSDLLNESINRATNLIKKKKPNLCKKKLIKLGKIIGISAVKYSDLSKNRNTNYIFDWNKMLSFEGNTAPYIQYAYTRIISILKKSTIPFHKIKMKIILNEESEINLAIKILEFEEIILLIAKNGTPHVMCKYLYQLSTYFSNFYENCSILFSEKIKIRKSRLKLSFLTAKTIKKGLNLLGIKTVKKM</sequence>
<dbReference type="InterPro" id="IPR036695">
    <property type="entry name" value="Arg-tRNA-synth_N_sf"/>
</dbReference>
<dbReference type="AlphaFoldDB" id="A0A4D6YGS4"/>
<evidence type="ECO:0000256" key="1">
    <source>
        <dbReference type="ARBA" id="ARBA00004496"/>
    </source>
</evidence>
<dbReference type="SMART" id="SM01016">
    <property type="entry name" value="Arg_tRNA_synt_N"/>
    <property type="match status" value="1"/>
</dbReference>
<evidence type="ECO:0000259" key="13">
    <source>
        <dbReference type="SMART" id="SM00836"/>
    </source>
</evidence>
<dbReference type="InterPro" id="IPR001412">
    <property type="entry name" value="aa-tRNA-synth_I_CS"/>
</dbReference>
<dbReference type="PRINTS" id="PR01038">
    <property type="entry name" value="TRNASYNTHARG"/>
</dbReference>
<dbReference type="Pfam" id="PF05746">
    <property type="entry name" value="DALR_1"/>
    <property type="match status" value="1"/>
</dbReference>
<organism evidence="15 16">
    <name type="scientific">Buchnera aphidicola subsp. Rhopalosiphum padi</name>
    <dbReference type="NCBI Taxonomy" id="98793"/>
    <lineage>
        <taxon>Bacteria</taxon>
        <taxon>Pseudomonadati</taxon>
        <taxon>Pseudomonadota</taxon>
        <taxon>Gammaproteobacteria</taxon>
        <taxon>Enterobacterales</taxon>
        <taxon>Erwiniaceae</taxon>
        <taxon>Buchnera</taxon>
    </lineage>
</organism>
<accession>A0A4D6YGS4</accession>
<name>A0A4D6YGS4_BUCRP</name>
<evidence type="ECO:0000256" key="2">
    <source>
        <dbReference type="ARBA" id="ARBA00005594"/>
    </source>
</evidence>
<evidence type="ECO:0000256" key="4">
    <source>
        <dbReference type="ARBA" id="ARBA00022490"/>
    </source>
</evidence>
<dbReference type="CDD" id="cd00671">
    <property type="entry name" value="ArgRS_core"/>
    <property type="match status" value="1"/>
</dbReference>
<keyword evidence="4 11" id="KW-0963">Cytoplasm</keyword>
<dbReference type="GO" id="GO:0005524">
    <property type="term" value="F:ATP binding"/>
    <property type="evidence" value="ECO:0007669"/>
    <property type="project" value="UniProtKB-UniRule"/>
</dbReference>
<evidence type="ECO:0000256" key="8">
    <source>
        <dbReference type="ARBA" id="ARBA00022917"/>
    </source>
</evidence>
<dbReference type="SMART" id="SM00836">
    <property type="entry name" value="DALR_1"/>
    <property type="match status" value="1"/>
</dbReference>
<dbReference type="NCBIfam" id="TIGR00456">
    <property type="entry name" value="argS"/>
    <property type="match status" value="1"/>
</dbReference>
<dbReference type="InterPro" id="IPR001278">
    <property type="entry name" value="Arg-tRNA-ligase"/>
</dbReference>
<keyword evidence="9 11" id="KW-0030">Aminoacyl-tRNA synthetase</keyword>
<evidence type="ECO:0000256" key="7">
    <source>
        <dbReference type="ARBA" id="ARBA00022840"/>
    </source>
</evidence>
<evidence type="ECO:0000259" key="14">
    <source>
        <dbReference type="SMART" id="SM01016"/>
    </source>
</evidence>
<evidence type="ECO:0000256" key="12">
    <source>
        <dbReference type="RuleBase" id="RU363038"/>
    </source>
</evidence>
<evidence type="ECO:0000256" key="6">
    <source>
        <dbReference type="ARBA" id="ARBA00022741"/>
    </source>
</evidence>
<protein>
    <recommendedName>
        <fullName evidence="11">Arginine--tRNA ligase</fullName>
        <ecNumber evidence="11">6.1.1.19</ecNumber>
    </recommendedName>
    <alternativeName>
        <fullName evidence="11">Arginyl-tRNA synthetase</fullName>
        <shortName evidence="11">ArgRS</shortName>
    </alternativeName>
</protein>
<evidence type="ECO:0000256" key="9">
    <source>
        <dbReference type="ARBA" id="ARBA00023146"/>
    </source>
</evidence>
<dbReference type="HAMAP" id="MF_00123">
    <property type="entry name" value="Arg_tRNA_synth"/>
    <property type="match status" value="1"/>
</dbReference>
<gene>
    <name evidence="11" type="primary">argS</name>
    <name evidence="15" type="ORF">D9V76_01260</name>
</gene>
<dbReference type="InterPro" id="IPR014729">
    <property type="entry name" value="Rossmann-like_a/b/a_fold"/>
</dbReference>
<dbReference type="FunFam" id="1.10.730.10:FF:000006">
    <property type="entry name" value="Arginyl-tRNA synthetase 2, mitochondrial"/>
    <property type="match status" value="1"/>
</dbReference>
<comment type="subcellular location">
    <subcellularLocation>
        <location evidence="1 11">Cytoplasm</location>
    </subcellularLocation>
</comment>
<comment type="similarity">
    <text evidence="2 11 12">Belongs to the class-I aminoacyl-tRNA synthetase family.</text>
</comment>
<dbReference type="SUPFAM" id="SSF47323">
    <property type="entry name" value="Anticodon-binding domain of a subclass of class I aminoacyl-tRNA synthetases"/>
    <property type="match status" value="1"/>
</dbReference>
<dbReference type="InterPro" id="IPR035684">
    <property type="entry name" value="ArgRS_core"/>
</dbReference>
<dbReference type="GO" id="GO:0004814">
    <property type="term" value="F:arginine-tRNA ligase activity"/>
    <property type="evidence" value="ECO:0007669"/>
    <property type="project" value="UniProtKB-UniRule"/>
</dbReference>
<feature type="domain" description="Arginyl tRNA synthetase N-terminal" evidence="14">
    <location>
        <begin position="5"/>
        <end position="87"/>
    </location>
</feature>
<dbReference type="InterPro" id="IPR009080">
    <property type="entry name" value="tRNAsynth_Ia_anticodon-bd"/>
</dbReference>
<evidence type="ECO:0000313" key="16">
    <source>
        <dbReference type="Proteomes" id="UP000298688"/>
    </source>
</evidence>
<feature type="short sequence motif" description="'HIGH' region" evidence="11">
    <location>
        <begin position="123"/>
        <end position="133"/>
    </location>
</feature>
<dbReference type="EMBL" id="CP034858">
    <property type="protein sequence ID" value="QCI24888.1"/>
    <property type="molecule type" value="Genomic_DNA"/>
</dbReference>
<feature type="domain" description="DALR anticodon binding" evidence="13">
    <location>
        <begin position="464"/>
        <end position="580"/>
    </location>
</feature>
<dbReference type="InterPro" id="IPR005148">
    <property type="entry name" value="Arg-tRNA-synth_N"/>
</dbReference>
<dbReference type="SUPFAM" id="SSF55190">
    <property type="entry name" value="Arginyl-tRNA synthetase (ArgRS), N-terminal 'additional' domain"/>
    <property type="match status" value="1"/>
</dbReference>
<comment type="subunit">
    <text evidence="3 11">Monomer.</text>
</comment>
<dbReference type="RefSeq" id="WP_158337050.1">
    <property type="nucleotide sequence ID" value="NZ_CP034858.1"/>
</dbReference>
<proteinExistence type="inferred from homology"/>
<dbReference type="PANTHER" id="PTHR11956">
    <property type="entry name" value="ARGINYL-TRNA SYNTHETASE"/>
    <property type="match status" value="1"/>
</dbReference>
<reference evidence="15 16" key="1">
    <citation type="submission" date="2018-12" db="EMBL/GenBank/DDBJ databases">
        <authorList>
            <person name="Chong R.A."/>
        </authorList>
    </citation>
    <scope>NUCLEOTIDE SEQUENCE [LARGE SCALE GENOMIC DNA]</scope>
    <source>
        <strain evidence="15 16">Rpa</strain>
    </source>
</reference>
<keyword evidence="5 11" id="KW-0436">Ligase</keyword>
<dbReference type="OrthoDB" id="9803211at2"/>
<dbReference type="CDD" id="cd07956">
    <property type="entry name" value="Anticodon_Ia_Arg"/>
    <property type="match status" value="1"/>
</dbReference>
<comment type="catalytic activity">
    <reaction evidence="10 11">
        <text>tRNA(Arg) + L-arginine + ATP = L-arginyl-tRNA(Arg) + AMP + diphosphate</text>
        <dbReference type="Rhea" id="RHEA:20301"/>
        <dbReference type="Rhea" id="RHEA-COMP:9658"/>
        <dbReference type="Rhea" id="RHEA-COMP:9673"/>
        <dbReference type="ChEBI" id="CHEBI:30616"/>
        <dbReference type="ChEBI" id="CHEBI:32682"/>
        <dbReference type="ChEBI" id="CHEBI:33019"/>
        <dbReference type="ChEBI" id="CHEBI:78442"/>
        <dbReference type="ChEBI" id="CHEBI:78513"/>
        <dbReference type="ChEBI" id="CHEBI:456215"/>
        <dbReference type="EC" id="6.1.1.19"/>
    </reaction>
</comment>
<dbReference type="GO" id="GO:0005737">
    <property type="term" value="C:cytoplasm"/>
    <property type="evidence" value="ECO:0007669"/>
    <property type="project" value="UniProtKB-SubCell"/>
</dbReference>
<evidence type="ECO:0000256" key="10">
    <source>
        <dbReference type="ARBA" id="ARBA00049339"/>
    </source>
</evidence>
<evidence type="ECO:0000313" key="15">
    <source>
        <dbReference type="EMBL" id="QCI24888.1"/>
    </source>
</evidence>
<dbReference type="Gene3D" id="1.10.730.10">
    <property type="entry name" value="Isoleucyl-tRNA Synthetase, Domain 1"/>
    <property type="match status" value="1"/>
</dbReference>
<reference evidence="15 16" key="2">
    <citation type="submission" date="2019-05" db="EMBL/GenBank/DDBJ databases">
        <title>Genome evolution of the obligate endosymbiont Buchnera aphidicola.</title>
        <authorList>
            <person name="Moran N.A."/>
        </authorList>
    </citation>
    <scope>NUCLEOTIDE SEQUENCE [LARGE SCALE GENOMIC DNA]</scope>
    <source>
        <strain evidence="15 16">Rpa</strain>
    </source>
</reference>
<dbReference type="FunFam" id="3.40.50.620:FF:000030">
    <property type="entry name" value="Arginine--tRNA ligase"/>
    <property type="match status" value="1"/>
</dbReference>
<dbReference type="SUPFAM" id="SSF52374">
    <property type="entry name" value="Nucleotidylyl transferase"/>
    <property type="match status" value="1"/>
</dbReference>
<dbReference type="PANTHER" id="PTHR11956:SF5">
    <property type="entry name" value="ARGININE--TRNA LIGASE, CYTOPLASMIC"/>
    <property type="match status" value="1"/>
</dbReference>
<dbReference type="Gene3D" id="3.40.50.620">
    <property type="entry name" value="HUPs"/>
    <property type="match status" value="1"/>
</dbReference>
<keyword evidence="8 11" id="KW-0648">Protein biosynthesis</keyword>
<keyword evidence="7 11" id="KW-0067">ATP-binding</keyword>